<feature type="region of interest" description="Disordered" evidence="1">
    <location>
        <begin position="133"/>
        <end position="170"/>
    </location>
</feature>
<dbReference type="Proteomes" id="UP001217089">
    <property type="component" value="Unassembled WGS sequence"/>
</dbReference>
<comment type="caution">
    <text evidence="2">The sequence shown here is derived from an EMBL/GenBank/DDBJ whole genome shotgun (WGS) entry which is preliminary data.</text>
</comment>
<feature type="region of interest" description="Disordered" evidence="1">
    <location>
        <begin position="215"/>
        <end position="278"/>
    </location>
</feature>
<feature type="compositionally biased region" description="Polar residues" evidence="1">
    <location>
        <begin position="251"/>
        <end position="262"/>
    </location>
</feature>
<evidence type="ECO:0000313" key="3">
    <source>
        <dbReference type="Proteomes" id="UP001217089"/>
    </source>
</evidence>
<protein>
    <submittedName>
        <fullName evidence="2">Uncharacterized protein</fullName>
    </submittedName>
</protein>
<dbReference type="EMBL" id="JARBDR010000246">
    <property type="protein sequence ID" value="KAJ8317351.1"/>
    <property type="molecule type" value="Genomic_DNA"/>
</dbReference>
<sequence length="1107" mass="125885">MAEGVIEIGDDDSESDIIVISDDEEYQLFFGIYIRPNLDPITKINKFGFWDILKLMVAFPKIFSKYLTMIISEYQKISIKVCQLDSVIQQPSTSRDVKHHTKKIDLEKTWCRLKREKEKLNKNKNNVNEPVVISSDESDGEFSDELPDLDESSNTGLTVETTKGAKNVSSTRNTKTFAKTGPIFDTKSREKLASILKNAKINIFKKSLFDDGKEENLSNSDFLKNDDGDSKHLKDETSSPSSNRHFLDLFQSENLETSSAESETNKKHSEKISSLSGSENGVKRSVFVTLSPSSKQQKKVKRKKTMQTTMDSYLPTQDIHVTDKNSDFKLIRQEKLKFPDNGDLESLVGNFSMLCINTVMMCLEDDNEDALIQGLEIFNNFAQKYKPSEGIVTEILNRCLISAKSVELLFKGFNTLLFIHHTYPDLLNIAWDVVKEILDQIGIGRGMAHQDPTIITKMSLLLELAIICYEDDFYCRDLIDQRSVRKSYAFRFLSHDLCFERNVKHVINIVICLLTSGEFSEIDVDYLSSLRPEEQKQQQIEQSLNQIQMFEISKILPKMQKILEISVNISSSCCDAAKAIATELLKSYIYLPNTLKSELIMFKLIQLVLENCEGTLPGLDFPSNLNSLVECYFKALPPKNILTPPTTPQSEDEEQGVAAVSDSYSPAAVEELSVLLYYLIYSYLKCVQKKSHIALRRRARYSKAELAAVSPEIQENLTTLPQHVENLRRHFLMLTDITAKTQEYLKKMLCFSNLKTELLVAENREQKFQLHPKITHFGLHESTVTHFGLHTSTVTHFGLHTSTITHFRLHTSTITHFGVHTSTITHFGLHTSTVTHFGLHTSTVTHFGLHTSTITHFGLHTSTTSYINNYTFWTSYINSYTFWTSYINSYTFWTSASTVTHFGLHTSTITHFGLHTSTVTHFGLHTSTITHFGLHTSTVTHFGLHTSTVTHFGLHTSTVTHFGLHTSTVTHFGLHTSTITHFGLHTSTVTHFGLHTSTITHFGLHTSTVTHFGLHTSTVTHFGLHTSTVTEIKYLAPLKKKKNFMPYSIKIFVKICYYNTHNSTCYDFKGVDIHKLELMKAILVFFDRNGFAFIFSLFKKIFTFVKN</sequence>
<feature type="compositionally biased region" description="Basic and acidic residues" evidence="1">
    <location>
        <begin position="223"/>
        <end position="237"/>
    </location>
</feature>
<evidence type="ECO:0000256" key="1">
    <source>
        <dbReference type="SAM" id="MobiDB-lite"/>
    </source>
</evidence>
<gene>
    <name evidence="2" type="ORF">KUTeg_005255</name>
</gene>
<evidence type="ECO:0000313" key="2">
    <source>
        <dbReference type="EMBL" id="KAJ8317351.1"/>
    </source>
</evidence>
<reference evidence="2 3" key="1">
    <citation type="submission" date="2022-12" db="EMBL/GenBank/DDBJ databases">
        <title>Chromosome-level genome of Tegillarca granosa.</title>
        <authorList>
            <person name="Kim J."/>
        </authorList>
    </citation>
    <scope>NUCLEOTIDE SEQUENCE [LARGE SCALE GENOMIC DNA]</scope>
    <source>
        <strain evidence="2">Teg-2019</strain>
        <tissue evidence="2">Adductor muscle</tissue>
    </source>
</reference>
<feature type="compositionally biased region" description="Acidic residues" evidence="1">
    <location>
        <begin position="136"/>
        <end position="151"/>
    </location>
</feature>
<name>A0ABQ9FMD8_TEGGR</name>
<accession>A0ABQ9FMD8</accession>
<keyword evidence="3" id="KW-1185">Reference proteome</keyword>
<proteinExistence type="predicted"/>
<feature type="compositionally biased region" description="Polar residues" evidence="1">
    <location>
        <begin position="152"/>
        <end position="161"/>
    </location>
</feature>
<organism evidence="2 3">
    <name type="scientific">Tegillarca granosa</name>
    <name type="common">Malaysian cockle</name>
    <name type="synonym">Anadara granosa</name>
    <dbReference type="NCBI Taxonomy" id="220873"/>
    <lineage>
        <taxon>Eukaryota</taxon>
        <taxon>Metazoa</taxon>
        <taxon>Spiralia</taxon>
        <taxon>Lophotrochozoa</taxon>
        <taxon>Mollusca</taxon>
        <taxon>Bivalvia</taxon>
        <taxon>Autobranchia</taxon>
        <taxon>Pteriomorphia</taxon>
        <taxon>Arcoida</taxon>
        <taxon>Arcoidea</taxon>
        <taxon>Arcidae</taxon>
        <taxon>Tegillarca</taxon>
    </lineage>
</organism>